<dbReference type="RefSeq" id="WP_109759906.1">
    <property type="nucleotide sequence ID" value="NZ_CP034588.1"/>
</dbReference>
<feature type="domain" description="FAD dependent oxidoreductase" evidence="2">
    <location>
        <begin position="6"/>
        <end position="287"/>
    </location>
</feature>
<dbReference type="EMBL" id="QGGV01000006">
    <property type="protein sequence ID" value="PWK55848.1"/>
    <property type="molecule type" value="Genomic_DNA"/>
</dbReference>
<dbReference type="Gene3D" id="3.50.50.60">
    <property type="entry name" value="FAD/NAD(P)-binding domain"/>
    <property type="match status" value="1"/>
</dbReference>
<gene>
    <name evidence="3" type="ORF">C8D95_106244</name>
</gene>
<dbReference type="GO" id="GO:0016491">
    <property type="term" value="F:oxidoreductase activity"/>
    <property type="evidence" value="ECO:0007669"/>
    <property type="project" value="UniProtKB-KW"/>
</dbReference>
<evidence type="ECO:0000259" key="2">
    <source>
        <dbReference type="Pfam" id="PF01266"/>
    </source>
</evidence>
<evidence type="ECO:0000313" key="4">
    <source>
        <dbReference type="Proteomes" id="UP000245390"/>
    </source>
</evidence>
<keyword evidence="4" id="KW-1185">Reference proteome</keyword>
<comment type="caution">
    <text evidence="3">The sequence shown here is derived from an EMBL/GenBank/DDBJ whole genome shotgun (WGS) entry which is preliminary data.</text>
</comment>
<dbReference type="Pfam" id="PF01266">
    <property type="entry name" value="DAO"/>
    <property type="match status" value="1"/>
</dbReference>
<organism evidence="3 4">
    <name type="scientific">Silicimonas algicola</name>
    <dbReference type="NCBI Taxonomy" id="1826607"/>
    <lineage>
        <taxon>Bacteria</taxon>
        <taxon>Pseudomonadati</taxon>
        <taxon>Pseudomonadota</taxon>
        <taxon>Alphaproteobacteria</taxon>
        <taxon>Rhodobacterales</taxon>
        <taxon>Paracoccaceae</taxon>
    </lineage>
</organism>
<keyword evidence="1" id="KW-0560">Oxidoreductase</keyword>
<protein>
    <submittedName>
        <fullName evidence="3">FAD dependent oxidoreductase</fullName>
    </submittedName>
</protein>
<dbReference type="InterPro" id="IPR006076">
    <property type="entry name" value="FAD-dep_OxRdtase"/>
</dbReference>
<evidence type="ECO:0000313" key="3">
    <source>
        <dbReference type="EMBL" id="PWK55848.1"/>
    </source>
</evidence>
<sequence length="401" mass="42331">MSDAQVLVAGGGLTGSLAACMLHDRGAKIAIVDAAGEVMQRASRWNEGKIHLGYTYVGTDSTQTAELMLAGAATFLPTIERVTGAAIPDQAFTSPITYIVDRNSLFPPDVLWARSCAVHALVRAAADGAPGLIPGGADCATMVRLDPDEAAEATGQQNIAAAWTTPERALSARVLSEQIEVAVRARGIPVIPGRVVRVARTADQWRMELESGESLQAPSIVNALWESRSAIDAGLAPAAPTSIRWKAGVFATGQTAFAGVAPSTRILGAYGDVTPYANGDVYLSWYPSNMIARSDTGTAPDVPAFDETVMKRRTLEGLRLPHDILLEGDGRVEVRGGYVVARGHGDIRVKESPLHDRSRAFATELAPGYVSVDTGKLTTAPLLAERAARLALAHLEIGDFA</sequence>
<dbReference type="AlphaFoldDB" id="A0A316G4T9"/>
<dbReference type="SUPFAM" id="SSF51905">
    <property type="entry name" value="FAD/NAD(P)-binding domain"/>
    <property type="match status" value="1"/>
</dbReference>
<name>A0A316G4T9_9RHOB</name>
<dbReference type="InterPro" id="IPR036188">
    <property type="entry name" value="FAD/NAD-bd_sf"/>
</dbReference>
<proteinExistence type="predicted"/>
<reference evidence="3 4" key="1">
    <citation type="submission" date="2018-05" db="EMBL/GenBank/DDBJ databases">
        <title>Genomic Encyclopedia of Type Strains, Phase IV (KMG-IV): sequencing the most valuable type-strain genomes for metagenomic binning, comparative biology and taxonomic classification.</title>
        <authorList>
            <person name="Goeker M."/>
        </authorList>
    </citation>
    <scope>NUCLEOTIDE SEQUENCE [LARGE SCALE GENOMIC DNA]</scope>
    <source>
        <strain evidence="3 4">DSM 103371</strain>
    </source>
</reference>
<dbReference type="Proteomes" id="UP000245390">
    <property type="component" value="Unassembled WGS sequence"/>
</dbReference>
<dbReference type="OrthoDB" id="9815989at2"/>
<dbReference type="Gene3D" id="3.30.9.10">
    <property type="entry name" value="D-Amino Acid Oxidase, subunit A, domain 2"/>
    <property type="match status" value="1"/>
</dbReference>
<accession>A0A316G4T9</accession>
<evidence type="ECO:0000256" key="1">
    <source>
        <dbReference type="ARBA" id="ARBA00023002"/>
    </source>
</evidence>
<dbReference type="KEGG" id="salo:EF888_15720"/>